<evidence type="ECO:0008006" key="4">
    <source>
        <dbReference type="Google" id="ProtNLM"/>
    </source>
</evidence>
<evidence type="ECO:0000313" key="3">
    <source>
        <dbReference type="Proteomes" id="UP000316921"/>
    </source>
</evidence>
<dbReference type="PROSITE" id="PS51257">
    <property type="entry name" value="PROKAR_LIPOPROTEIN"/>
    <property type="match status" value="1"/>
</dbReference>
<evidence type="ECO:0000256" key="1">
    <source>
        <dbReference type="SAM" id="SignalP"/>
    </source>
</evidence>
<dbReference type="SUPFAM" id="SSF69318">
    <property type="entry name" value="Integrin alpha N-terminal domain"/>
    <property type="match status" value="2"/>
</dbReference>
<dbReference type="EMBL" id="CP036287">
    <property type="protein sequence ID" value="QDU68173.1"/>
    <property type="molecule type" value="Genomic_DNA"/>
</dbReference>
<proteinExistence type="predicted"/>
<organism evidence="2 3">
    <name type="scientific">Engelhardtia mirabilis</name>
    <dbReference type="NCBI Taxonomy" id="2528011"/>
    <lineage>
        <taxon>Bacteria</taxon>
        <taxon>Pseudomonadati</taxon>
        <taxon>Planctomycetota</taxon>
        <taxon>Planctomycetia</taxon>
        <taxon>Planctomycetia incertae sedis</taxon>
        <taxon>Engelhardtia</taxon>
    </lineage>
</organism>
<sequence length="816" mass="86941" precursor="true">MRPTRQLLSALSLPLLVLGCGGGGGGPAGGGAGPAPQDATYGKDDFQYEDPHPAQFNPLGNQASVLTTRDELLMINVPEDPATARATLFDDIGAGAGVLGEVADLVAPGQYRAAAAGNLDDDADEELVLVRIDGGALRVTILERSVGVGYESSSEFTIDSAGFPYREARVTLGDVDGDYRDELVIVARRFEIGTGTGDVWVRVYDDPSDGLGLLATLPLPKTFLGFPANDLQDVQAVVEDLDGDGRAELALLAQRSDFPSTSVELALVDDAEADFALLEPWFEVQANLDPDRTASRLLASQIDGDVQVELTVAIFSDGVQSVRSFDLLDGSLDVSPAKTLLGPAPSFFAFHPERAWDAVAFDRDADGICEVALLVPSGEFGSSKLVSWRWDGGGWQPDVELTSLFLSEDDAASLVETDDDADGQSELYFCRMSGSSGSSTKSRLSQRIDWGDPGGPITNSWTSTAQSSGSPYPPVLVAGDFDADGFAIRFTGVKFTSLSDPMPMVVLSAVPTRAGISQNYDGCETSYSLTTSSSQSIGVTTGVTASVYTGFAVSDLFDLFGVSARQTIAGALTTTETQSFTESFIQGYATDFSTDSVVFQGTLFQSYEYEILAAPDPDQVGAYFTFDVPVESRVYKWTVDYYNAQVEPELRIGTDVLSHTIGDPTSYPSLTELQALTDQYVGWRTSDGAPLTVGKGLSSNKLGIELEEQSTTTDERTFDVTWEAGFSSGGVEFGGSFGLTNSSAYSVTVSQVSSYVGLVGDIATVADFEAWRYELGMAVYHRGLTADSSNQPLEQEVGVLPYQVVRFWTNPTGSGY</sequence>
<reference evidence="2 3" key="1">
    <citation type="submission" date="2019-02" db="EMBL/GenBank/DDBJ databases">
        <title>Deep-cultivation of Planctomycetes and their phenomic and genomic characterization uncovers novel biology.</title>
        <authorList>
            <person name="Wiegand S."/>
            <person name="Jogler M."/>
            <person name="Boedeker C."/>
            <person name="Pinto D."/>
            <person name="Vollmers J."/>
            <person name="Rivas-Marin E."/>
            <person name="Kohn T."/>
            <person name="Peeters S.H."/>
            <person name="Heuer A."/>
            <person name="Rast P."/>
            <person name="Oberbeckmann S."/>
            <person name="Bunk B."/>
            <person name="Jeske O."/>
            <person name="Meyerdierks A."/>
            <person name="Storesund J.E."/>
            <person name="Kallscheuer N."/>
            <person name="Luecker S."/>
            <person name="Lage O.M."/>
            <person name="Pohl T."/>
            <person name="Merkel B.J."/>
            <person name="Hornburger P."/>
            <person name="Mueller R.-W."/>
            <person name="Bruemmer F."/>
            <person name="Labrenz M."/>
            <person name="Spormann A.M."/>
            <person name="Op den Camp H."/>
            <person name="Overmann J."/>
            <person name="Amann R."/>
            <person name="Jetten M.S.M."/>
            <person name="Mascher T."/>
            <person name="Medema M.H."/>
            <person name="Devos D.P."/>
            <person name="Kaster A.-K."/>
            <person name="Ovreas L."/>
            <person name="Rohde M."/>
            <person name="Galperin M.Y."/>
            <person name="Jogler C."/>
        </authorList>
    </citation>
    <scope>NUCLEOTIDE SEQUENCE [LARGE SCALE GENOMIC DNA]</scope>
    <source>
        <strain evidence="2 3">Pla133</strain>
    </source>
</reference>
<evidence type="ECO:0000313" key="2">
    <source>
        <dbReference type="EMBL" id="QDU68173.1"/>
    </source>
</evidence>
<keyword evidence="3" id="KW-1185">Reference proteome</keyword>
<dbReference type="RefSeq" id="WP_145066962.1">
    <property type="nucleotide sequence ID" value="NZ_CP036287.1"/>
</dbReference>
<name>A0A518BMK4_9BACT</name>
<feature type="chain" id="PRO_5022209785" description="FG-GAP repeat protein" evidence="1">
    <location>
        <begin position="20"/>
        <end position="816"/>
    </location>
</feature>
<feature type="signal peptide" evidence="1">
    <location>
        <begin position="1"/>
        <end position="19"/>
    </location>
</feature>
<gene>
    <name evidence="2" type="ORF">Pla133_32670</name>
</gene>
<dbReference type="InterPro" id="IPR028994">
    <property type="entry name" value="Integrin_alpha_N"/>
</dbReference>
<accession>A0A518BMK4</accession>
<dbReference type="Proteomes" id="UP000316921">
    <property type="component" value="Chromosome"/>
</dbReference>
<dbReference type="KEGG" id="pbap:Pla133_32670"/>
<protein>
    <recommendedName>
        <fullName evidence="4">FG-GAP repeat protein</fullName>
    </recommendedName>
</protein>
<keyword evidence="1" id="KW-0732">Signal</keyword>
<dbReference type="AlphaFoldDB" id="A0A518BMK4"/>
<dbReference type="Gene3D" id="2.130.10.130">
    <property type="entry name" value="Integrin alpha, N-terminal"/>
    <property type="match status" value="1"/>
</dbReference>